<gene>
    <name evidence="2" type="ORF">AAWM_07250</name>
</gene>
<dbReference type="Proteomes" id="UP000286921">
    <property type="component" value="Unassembled WGS sequence"/>
</dbReference>
<protein>
    <submittedName>
        <fullName evidence="2">Uncharacterized protein</fullName>
    </submittedName>
</protein>
<name>A0A401KYJ3_ASPAW</name>
<feature type="region of interest" description="Disordered" evidence="1">
    <location>
        <begin position="84"/>
        <end position="107"/>
    </location>
</feature>
<evidence type="ECO:0000256" key="1">
    <source>
        <dbReference type="SAM" id="MobiDB-lite"/>
    </source>
</evidence>
<evidence type="ECO:0000313" key="2">
    <source>
        <dbReference type="EMBL" id="GCB24365.1"/>
    </source>
</evidence>
<evidence type="ECO:0000313" key="3">
    <source>
        <dbReference type="Proteomes" id="UP000286921"/>
    </source>
</evidence>
<organism evidence="2 3">
    <name type="scientific">Aspergillus awamori</name>
    <name type="common">Black koji mold</name>
    <dbReference type="NCBI Taxonomy" id="105351"/>
    <lineage>
        <taxon>Eukaryota</taxon>
        <taxon>Fungi</taxon>
        <taxon>Dikarya</taxon>
        <taxon>Ascomycota</taxon>
        <taxon>Pezizomycotina</taxon>
        <taxon>Eurotiomycetes</taxon>
        <taxon>Eurotiomycetidae</taxon>
        <taxon>Eurotiales</taxon>
        <taxon>Aspergillaceae</taxon>
        <taxon>Aspergillus</taxon>
    </lineage>
</organism>
<dbReference type="STRING" id="105351.A0A401KYJ3"/>
<accession>A0A401KYJ3</accession>
<reference evidence="2 3" key="1">
    <citation type="submission" date="2016-09" db="EMBL/GenBank/DDBJ databases">
        <title>Aspergillus awamori IFM 58123T.</title>
        <authorList>
            <person name="Kusuya Y."/>
            <person name="Shimizu M."/>
            <person name="Takahashi H."/>
            <person name="Yaguchi T."/>
        </authorList>
    </citation>
    <scope>NUCLEOTIDE SEQUENCE [LARGE SCALE GENOMIC DNA]</scope>
    <source>
        <strain evidence="2 3">IFM 58123</strain>
    </source>
</reference>
<proteinExistence type="predicted"/>
<dbReference type="EMBL" id="BDHI01000017">
    <property type="protein sequence ID" value="GCB24365.1"/>
    <property type="molecule type" value="Genomic_DNA"/>
</dbReference>
<sequence length="154" mass="18011">MWWKPSEMPDRGLLPIYSEASLRNFERDTVDNFVEKVIEALKDDERLHHEFGIQGRVTFHNRANPSETSLENSLEQLNLKDARTPQHWRTLGKEEAEESEEQPRRDRRGMALCEDAIGAPTTSACTLWRINGKYVFQAPHKSDGSPNWWRVYTR</sequence>
<keyword evidence="3" id="KW-1185">Reference proteome</keyword>
<comment type="caution">
    <text evidence="2">The sequence shown here is derived from an EMBL/GenBank/DDBJ whole genome shotgun (WGS) entry which is preliminary data.</text>
</comment>
<dbReference type="AlphaFoldDB" id="A0A401KYJ3"/>